<dbReference type="PROSITE" id="PS51677">
    <property type="entry name" value="NODB"/>
    <property type="match status" value="1"/>
</dbReference>
<dbReference type="GO" id="GO:0016810">
    <property type="term" value="F:hydrolase activity, acting on carbon-nitrogen (but not peptide) bonds"/>
    <property type="evidence" value="ECO:0007669"/>
    <property type="project" value="InterPro"/>
</dbReference>
<dbReference type="InterPro" id="IPR002509">
    <property type="entry name" value="NODB_dom"/>
</dbReference>
<gene>
    <name evidence="6" type="ORF">MARGE09_P1538</name>
</gene>
<dbReference type="InterPro" id="IPR021720">
    <property type="entry name" value="Malectin_dom"/>
</dbReference>
<evidence type="ECO:0000256" key="4">
    <source>
        <dbReference type="SAM" id="SignalP"/>
    </source>
</evidence>
<feature type="region of interest" description="Disordered" evidence="3">
    <location>
        <begin position="26"/>
        <end position="53"/>
    </location>
</feature>
<accession>A0AAN2BJU7</accession>
<dbReference type="KEGG" id="marq:MARGE09_P1538"/>
<dbReference type="PANTHER" id="PTHR10587:SF133">
    <property type="entry name" value="CHITIN DEACETYLASE 1-RELATED"/>
    <property type="match status" value="1"/>
</dbReference>
<evidence type="ECO:0000259" key="5">
    <source>
        <dbReference type="PROSITE" id="PS51677"/>
    </source>
</evidence>
<reference evidence="6 7" key="1">
    <citation type="journal article" date="2022" name="IScience">
        <title>An ultrasensitive nanofiber-based assay for enzymatic hydrolysis and deep-sea microbial degradation of cellulose.</title>
        <authorList>
            <person name="Tsudome M."/>
            <person name="Tachioka M."/>
            <person name="Miyazaki M."/>
            <person name="Uchimura K."/>
            <person name="Tsuda M."/>
            <person name="Takaki Y."/>
            <person name="Deguchi S."/>
        </authorList>
    </citation>
    <scope>NUCLEOTIDE SEQUENCE [LARGE SCALE GENOMIC DNA]</scope>
    <source>
        <strain evidence="6 7">GE09</strain>
    </source>
</reference>
<keyword evidence="4" id="KW-0732">Signal</keyword>
<feature type="compositionally biased region" description="Low complexity" evidence="3">
    <location>
        <begin position="32"/>
        <end position="53"/>
    </location>
</feature>
<feature type="domain" description="NodB homology" evidence="5">
    <location>
        <begin position="261"/>
        <end position="437"/>
    </location>
</feature>
<sequence length="454" mass="47148">MSHTILLSRWGLPALLSLSTIACTGGTTPPDSSTNSSENALPSSSSQPIISSSSAQSSSIAQVSSSSVAVSSSSTAQSSSSEAISSSSSSEAPPINLPLVIAINAGSTSPANYDGETYQADKYSTGGTANSTTDPIGGVAEDALFQSERYGEYSYSIPVLTGTYTTVLHMVEMYNTAAGARSFDTTIENTQVLSALDLYSQVGHDGAYSFTSDPIRVTDGKLDIALTPLMDQGTLSGFAVYSADGGIDTSVPEPEPSNCNGYVGITFDDGPANTTAFVNALKDNGLVPVTFFINGNKIGQNPGAIAQMLTVGEVQNHLYTHTNMVNSGYNYQQAYNELQQNNQAIQNAGAPKPTIFRPPEGASNSEHQRAASDLGMITITWTNDSSDWSGVSTSAIVNAANQLGDGDVILMHENQNNTLAAIPQIAANLKAKGLCPGRVDPNNSNGGRGRAIAP</sequence>
<dbReference type="Proteomes" id="UP001320119">
    <property type="component" value="Chromosome"/>
</dbReference>
<evidence type="ECO:0000256" key="3">
    <source>
        <dbReference type="SAM" id="MobiDB-lite"/>
    </source>
</evidence>
<dbReference type="EMBL" id="AP023086">
    <property type="protein sequence ID" value="BCD97337.1"/>
    <property type="molecule type" value="Genomic_DNA"/>
</dbReference>
<dbReference type="InterPro" id="IPR011330">
    <property type="entry name" value="Glyco_hydro/deAcase_b/a-brl"/>
</dbReference>
<proteinExistence type="predicted"/>
<dbReference type="GO" id="GO:0005975">
    <property type="term" value="P:carbohydrate metabolic process"/>
    <property type="evidence" value="ECO:0007669"/>
    <property type="project" value="InterPro"/>
</dbReference>
<dbReference type="Gene3D" id="3.20.20.370">
    <property type="entry name" value="Glycoside hydrolase/deacetylase"/>
    <property type="match status" value="1"/>
</dbReference>
<protein>
    <recommendedName>
        <fullName evidence="5">NodB homology domain-containing protein</fullName>
    </recommendedName>
</protein>
<evidence type="ECO:0000313" key="6">
    <source>
        <dbReference type="EMBL" id="BCD97337.1"/>
    </source>
</evidence>
<dbReference type="GO" id="GO:0016020">
    <property type="term" value="C:membrane"/>
    <property type="evidence" value="ECO:0007669"/>
    <property type="project" value="TreeGrafter"/>
</dbReference>
<dbReference type="Gene3D" id="2.60.120.430">
    <property type="entry name" value="Galactose-binding lectin"/>
    <property type="match status" value="1"/>
</dbReference>
<dbReference type="InterPro" id="IPR050248">
    <property type="entry name" value="Polysacc_deacetylase_ArnD"/>
</dbReference>
<name>A0AAN2BJU7_9GAMM</name>
<feature type="signal peptide" evidence="4">
    <location>
        <begin position="1"/>
        <end position="22"/>
    </location>
</feature>
<evidence type="ECO:0000256" key="1">
    <source>
        <dbReference type="ARBA" id="ARBA00022723"/>
    </source>
</evidence>
<dbReference type="AlphaFoldDB" id="A0AAN2BJU7"/>
<dbReference type="Pfam" id="PF01522">
    <property type="entry name" value="Polysacc_deac_1"/>
    <property type="match status" value="1"/>
</dbReference>
<keyword evidence="2" id="KW-0378">Hydrolase</keyword>
<dbReference type="PANTHER" id="PTHR10587">
    <property type="entry name" value="GLYCOSYL TRANSFERASE-RELATED"/>
    <property type="match status" value="1"/>
</dbReference>
<organism evidence="6 7">
    <name type="scientific">Marinagarivorans cellulosilyticus</name>
    <dbReference type="NCBI Taxonomy" id="2721545"/>
    <lineage>
        <taxon>Bacteria</taxon>
        <taxon>Pseudomonadati</taxon>
        <taxon>Pseudomonadota</taxon>
        <taxon>Gammaproteobacteria</taxon>
        <taxon>Cellvibrionales</taxon>
        <taxon>Cellvibrionaceae</taxon>
        <taxon>Marinagarivorans</taxon>
    </lineage>
</organism>
<dbReference type="GO" id="GO:0046872">
    <property type="term" value="F:metal ion binding"/>
    <property type="evidence" value="ECO:0007669"/>
    <property type="project" value="UniProtKB-KW"/>
</dbReference>
<evidence type="ECO:0000313" key="7">
    <source>
        <dbReference type="Proteomes" id="UP001320119"/>
    </source>
</evidence>
<evidence type="ECO:0000256" key="2">
    <source>
        <dbReference type="ARBA" id="ARBA00022801"/>
    </source>
</evidence>
<dbReference type="SUPFAM" id="SSF88713">
    <property type="entry name" value="Glycoside hydrolase/deacetylase"/>
    <property type="match status" value="1"/>
</dbReference>
<keyword evidence="1" id="KW-0479">Metal-binding</keyword>
<dbReference type="RefSeq" id="WP_236986809.1">
    <property type="nucleotide sequence ID" value="NZ_AP023086.1"/>
</dbReference>
<dbReference type="Pfam" id="PF11721">
    <property type="entry name" value="Malectin"/>
    <property type="match status" value="1"/>
</dbReference>
<feature type="chain" id="PRO_5042987037" description="NodB homology domain-containing protein" evidence="4">
    <location>
        <begin position="23"/>
        <end position="454"/>
    </location>
</feature>
<keyword evidence="7" id="KW-1185">Reference proteome</keyword>